<proteinExistence type="predicted"/>
<feature type="transmembrane region" description="Helical" evidence="1">
    <location>
        <begin position="340"/>
        <end position="360"/>
    </location>
</feature>
<evidence type="ECO:0000259" key="2">
    <source>
        <dbReference type="Pfam" id="PF10633"/>
    </source>
</evidence>
<accession>A0ABR8MY30</accession>
<keyword evidence="4" id="KW-1185">Reference proteome</keyword>
<evidence type="ECO:0000256" key="1">
    <source>
        <dbReference type="SAM" id="Phobius"/>
    </source>
</evidence>
<dbReference type="PANTHER" id="PTHR39198:SF1">
    <property type="entry name" value="ALPHA-GALACTOSIDASE NEW3 DOMAIN-CONTAINING PROTEIN"/>
    <property type="match status" value="1"/>
</dbReference>
<dbReference type="Pfam" id="PF10633">
    <property type="entry name" value="NPCBM_assoc"/>
    <property type="match status" value="1"/>
</dbReference>
<name>A0ABR8MY30_9BACL</name>
<evidence type="ECO:0000313" key="3">
    <source>
        <dbReference type="EMBL" id="MBD3919439.1"/>
    </source>
</evidence>
<dbReference type="InterPro" id="IPR013783">
    <property type="entry name" value="Ig-like_fold"/>
</dbReference>
<protein>
    <recommendedName>
        <fullName evidence="2">Alpha-galactosidase NEW3 domain-containing protein</fullName>
    </recommendedName>
</protein>
<evidence type="ECO:0000313" key="4">
    <source>
        <dbReference type="Proteomes" id="UP000609346"/>
    </source>
</evidence>
<comment type="caution">
    <text evidence="3">The sequence shown here is derived from an EMBL/GenBank/DDBJ whole genome shotgun (WGS) entry which is preliminary data.</text>
</comment>
<keyword evidence="1" id="KW-0472">Membrane</keyword>
<dbReference type="InterPro" id="IPR018905">
    <property type="entry name" value="A-galactase_NEW3"/>
</dbReference>
<reference evidence="3 4" key="1">
    <citation type="submission" date="2020-09" db="EMBL/GenBank/DDBJ databases">
        <title>Paenibacillus sp. strain PR3 16S rRNA gene Genome sequencing and assembly.</title>
        <authorList>
            <person name="Kim J."/>
        </authorList>
    </citation>
    <scope>NUCLEOTIDE SEQUENCE [LARGE SCALE GENOMIC DNA]</scope>
    <source>
        <strain evidence="3 4">PR3</strain>
    </source>
</reference>
<dbReference type="EMBL" id="JACXZA010000002">
    <property type="protein sequence ID" value="MBD3919439.1"/>
    <property type="molecule type" value="Genomic_DNA"/>
</dbReference>
<keyword evidence="1" id="KW-0812">Transmembrane</keyword>
<feature type="domain" description="Alpha-galactosidase NEW3" evidence="2">
    <location>
        <begin position="246"/>
        <end position="321"/>
    </location>
</feature>
<sequence>MSSPLVALPVHAAANVELYTPYMSLSAPPGDSISYQIDLINHGSSTQTVDLGFQEVGNNWKYDLTAGGRKVSRIAVKGGETQSLNLELDVPLEVNKGDYNFQVNAGGEVLPISVQVSEQGTFRSDLTLDQPNMQGHTDSTFTYSATLRNRTADKQTYALAAQAEPGWDITFIDGSTNVTSVDVTPNGEKSVEISVKPPESVAAGTYKIPIAASNNSTSANATIEAAITGTYGLKLSTPNDLLSTDVTAGSQRKLDLIVTNTGSSEMKNVSLSADTPSGWEVTFTPSKVDTLDAGAVTHVQATIKADKKALAGDYVVGMTASSPEKTANADFRVAVKSSTLWGWIGILIIVAVAGGLYFLFRKFGRR</sequence>
<keyword evidence="1" id="KW-1133">Transmembrane helix</keyword>
<gene>
    <name evidence="3" type="ORF">H8B09_11805</name>
</gene>
<organism evidence="3 4">
    <name type="scientific">Paenibacillus terricola</name>
    <dbReference type="NCBI Taxonomy" id="2763503"/>
    <lineage>
        <taxon>Bacteria</taxon>
        <taxon>Bacillati</taxon>
        <taxon>Bacillota</taxon>
        <taxon>Bacilli</taxon>
        <taxon>Bacillales</taxon>
        <taxon>Paenibacillaceae</taxon>
        <taxon>Paenibacillus</taxon>
    </lineage>
</organism>
<dbReference type="Proteomes" id="UP000609346">
    <property type="component" value="Unassembled WGS sequence"/>
</dbReference>
<dbReference type="PANTHER" id="PTHR39198">
    <property type="entry name" value="HYPOTHETICAL MEMBRANE PROTEIN, CONSERVED"/>
    <property type="match status" value="1"/>
</dbReference>
<dbReference type="Gene3D" id="2.60.40.10">
    <property type="entry name" value="Immunoglobulins"/>
    <property type="match status" value="2"/>
</dbReference>